<dbReference type="EMBL" id="LXFE01000322">
    <property type="protein sequence ID" value="OLL25770.1"/>
    <property type="molecule type" value="Genomic_DNA"/>
</dbReference>
<feature type="binding site" evidence="2">
    <location>
        <position position="231"/>
    </location>
    <ligand>
        <name>substrate</name>
    </ligand>
</feature>
<dbReference type="Proteomes" id="UP000186594">
    <property type="component" value="Unassembled WGS sequence"/>
</dbReference>
<dbReference type="CDD" id="cd09122">
    <property type="entry name" value="PLDc_Tdp1_1"/>
    <property type="match status" value="1"/>
</dbReference>
<dbReference type="GO" id="GO:0006281">
    <property type="term" value="P:DNA repair"/>
    <property type="evidence" value="ECO:0007669"/>
    <property type="project" value="InterPro"/>
</dbReference>
<dbReference type="Pfam" id="PF06087">
    <property type="entry name" value="Tyr-DNA_phospho"/>
    <property type="match status" value="1"/>
</dbReference>
<evidence type="ECO:0000256" key="2">
    <source>
        <dbReference type="PIRSR" id="PIRSR610347-2"/>
    </source>
</evidence>
<evidence type="ECO:0000313" key="6">
    <source>
        <dbReference type="Proteomes" id="UP000186594"/>
    </source>
</evidence>
<keyword evidence="6" id="KW-1185">Reference proteome</keyword>
<dbReference type="PANTHER" id="PTHR12415:SF4">
    <property type="entry name" value="TYROSYL-DNA PHOSPHODIESTERASE DOMAIN-CONTAINING PROTEIN"/>
    <property type="match status" value="1"/>
</dbReference>
<dbReference type="InterPro" id="IPR010347">
    <property type="entry name" value="Tdp1"/>
</dbReference>
<name>A0A1U7LSX1_NEOID</name>
<feature type="binding site" evidence="2">
    <location>
        <position position="462"/>
    </location>
    <ligand>
        <name>substrate</name>
    </ligand>
</feature>
<sequence>MSDIDLSVEAARPTMPLSKPGKLIEKKSTDEDANTTAQTYQDYQTKEAKIGNEDVTMLDCTNVMPTKNIEKSPKRLIQNQGKKRKEKTSIKGQNFKKTKLGVKNDADCNAVTLSIPTATNILYPDGVVKLTWVNGYTKTDDHITLEEIVQKDSLKGAVISAMLFDFTWLSAQFNHGQHPVVVICPAICKSSALTFVKTIAGFGSNVSKRVRGKLMTASRVVSPRGACMHSKLQLLFHSEHLRVVISTANMRLHDWGETGSTENIVFIQDFPLTTEQKSNELPIFAQDLQRFCTFQNVPKDVVNKLVSYNYSKAKVGLVFSIAGEHAGNTMDMDNEVMKSSGYPMLARVVRQLGLRTDTVEIEYTTSSIGVLYETFIVRLYNAACGEAPTGRSINVDVANWSQVCQRFQVYYPPQSTVDKTRGASSNVRKLRIIPDLKKIRKIPFDMIRYCLSKREGCRMHNKIMKVIPRQSGLAPWHYIGSANLSQAAWGRLQTDPTGRQHNLILENWEMGVVIPGDAIKVPDPVKKPGIAYAVQSP</sequence>
<evidence type="ECO:0000256" key="3">
    <source>
        <dbReference type="PIRSR" id="PIRSR610347-3"/>
    </source>
</evidence>
<dbReference type="OrthoDB" id="47785at2759"/>
<evidence type="ECO:0000256" key="4">
    <source>
        <dbReference type="SAM" id="MobiDB-lite"/>
    </source>
</evidence>
<dbReference type="GO" id="GO:0017005">
    <property type="term" value="F:3'-tyrosyl-DNA phosphodiesterase activity"/>
    <property type="evidence" value="ECO:0007669"/>
    <property type="project" value="TreeGrafter"/>
</dbReference>
<dbReference type="AlphaFoldDB" id="A0A1U7LSX1"/>
<evidence type="ECO:0000313" key="5">
    <source>
        <dbReference type="EMBL" id="OLL25770.1"/>
    </source>
</evidence>
<dbReference type="SUPFAM" id="SSF56024">
    <property type="entry name" value="Phospholipase D/nuclease"/>
    <property type="match status" value="2"/>
</dbReference>
<dbReference type="Gene3D" id="3.30.870.10">
    <property type="entry name" value="Endonuclease Chain A"/>
    <property type="match status" value="2"/>
</dbReference>
<feature type="region of interest" description="Disordered" evidence="4">
    <location>
        <begin position="1"/>
        <end position="34"/>
    </location>
</feature>
<feature type="site" description="Interaction with DNA" evidence="3">
    <location>
        <position position="485"/>
    </location>
</feature>
<protein>
    <submittedName>
        <fullName evidence="5">Tyrosyl-DNA phosphodiesterase 1</fullName>
    </submittedName>
</protein>
<feature type="active site" description="Proton donor/acceptor" evidence="1">
    <location>
        <position position="460"/>
    </location>
</feature>
<accession>A0A1U7LSX1</accession>
<dbReference type="OMA" id="FPPMDGQ"/>
<organism evidence="5 6">
    <name type="scientific">Neolecta irregularis (strain DAH-3)</name>
    <dbReference type="NCBI Taxonomy" id="1198029"/>
    <lineage>
        <taxon>Eukaryota</taxon>
        <taxon>Fungi</taxon>
        <taxon>Dikarya</taxon>
        <taxon>Ascomycota</taxon>
        <taxon>Taphrinomycotina</taxon>
        <taxon>Neolectales</taxon>
        <taxon>Neolectaceae</taxon>
        <taxon>Neolecta</taxon>
    </lineage>
</organism>
<feature type="active site" description="Nucleophile" evidence="1">
    <location>
        <position position="229"/>
    </location>
</feature>
<comment type="caution">
    <text evidence="5">The sequence shown here is derived from an EMBL/GenBank/DDBJ whole genome shotgun (WGS) entry which is preliminary data.</text>
</comment>
<dbReference type="STRING" id="1198029.A0A1U7LSX1"/>
<dbReference type="GO" id="GO:0003690">
    <property type="term" value="F:double-stranded DNA binding"/>
    <property type="evidence" value="ECO:0007669"/>
    <property type="project" value="TreeGrafter"/>
</dbReference>
<gene>
    <name evidence="5" type="ORF">NEOLI_000655</name>
</gene>
<dbReference type="GO" id="GO:0003697">
    <property type="term" value="F:single-stranded DNA binding"/>
    <property type="evidence" value="ECO:0007669"/>
    <property type="project" value="TreeGrafter"/>
</dbReference>
<proteinExistence type="predicted"/>
<reference evidence="5 6" key="1">
    <citation type="submission" date="2016-04" db="EMBL/GenBank/DDBJ databases">
        <title>Evolutionary innovation and constraint leading to complex multicellularity in the Ascomycota.</title>
        <authorList>
            <person name="Cisse O."/>
            <person name="Nguyen A."/>
            <person name="Hewitt D.A."/>
            <person name="Jedd G."/>
            <person name="Stajich J.E."/>
        </authorList>
    </citation>
    <scope>NUCLEOTIDE SEQUENCE [LARGE SCALE GENOMIC DNA]</scope>
    <source>
        <strain evidence="5 6">DAH-3</strain>
    </source>
</reference>
<evidence type="ECO:0000256" key="1">
    <source>
        <dbReference type="PIRSR" id="PIRSR610347-1"/>
    </source>
</evidence>
<dbReference type="GO" id="GO:0005634">
    <property type="term" value="C:nucleus"/>
    <property type="evidence" value="ECO:0007669"/>
    <property type="project" value="InterPro"/>
</dbReference>
<dbReference type="PANTHER" id="PTHR12415">
    <property type="entry name" value="TYROSYL-DNA PHOSPHODIESTERASE 1"/>
    <property type="match status" value="1"/>
</dbReference>